<dbReference type="Pfam" id="PF19300">
    <property type="entry name" value="BPD_transp_1_N"/>
    <property type="match status" value="1"/>
</dbReference>
<dbReference type="PANTHER" id="PTHR43163">
    <property type="entry name" value="DIPEPTIDE TRANSPORT SYSTEM PERMEASE PROTEIN DPPB-RELATED"/>
    <property type="match status" value="1"/>
</dbReference>
<dbReference type="AlphaFoldDB" id="A0A2W1N8Z5"/>
<evidence type="ECO:0000256" key="7">
    <source>
        <dbReference type="ARBA" id="ARBA00023065"/>
    </source>
</evidence>
<evidence type="ECO:0000256" key="4">
    <source>
        <dbReference type="ARBA" id="ARBA00022596"/>
    </source>
</evidence>
<keyword evidence="4" id="KW-0533">Nickel</keyword>
<keyword evidence="16" id="KW-1185">Reference proteome</keyword>
<name>A0A2W1N8Z5_PAEXE</name>
<feature type="transmembrane region" description="Helical" evidence="13">
    <location>
        <begin position="221"/>
        <end position="247"/>
    </location>
</feature>
<dbReference type="Proteomes" id="UP000214746">
    <property type="component" value="Unassembled WGS sequence"/>
</dbReference>
<evidence type="ECO:0000256" key="13">
    <source>
        <dbReference type="RuleBase" id="RU363032"/>
    </source>
</evidence>
<dbReference type="PANTHER" id="PTHR43163:SF6">
    <property type="entry name" value="DIPEPTIDE TRANSPORT SYSTEM PERMEASE PROTEIN DPPB-RELATED"/>
    <property type="match status" value="1"/>
</dbReference>
<dbReference type="OrthoDB" id="24153at2"/>
<feature type="domain" description="ABC transmembrane type-1" evidence="14">
    <location>
        <begin position="89"/>
        <end position="290"/>
    </location>
</feature>
<comment type="similarity">
    <text evidence="10">Belongs to the binding-protein-dependent transport system permease family. OppBC subfamily.</text>
</comment>
<evidence type="ECO:0000256" key="9">
    <source>
        <dbReference type="ARBA" id="ARBA00023136"/>
    </source>
</evidence>
<dbReference type="InterPro" id="IPR035906">
    <property type="entry name" value="MetI-like_sf"/>
</dbReference>
<proteinExistence type="inferred from homology"/>
<feature type="transmembrane region" description="Helical" evidence="13">
    <location>
        <begin position="128"/>
        <end position="151"/>
    </location>
</feature>
<keyword evidence="2 13" id="KW-0813">Transport</keyword>
<evidence type="ECO:0000259" key="14">
    <source>
        <dbReference type="PROSITE" id="PS50928"/>
    </source>
</evidence>
<keyword evidence="8" id="KW-0921">Nickel transport</keyword>
<reference evidence="15" key="1">
    <citation type="submission" date="2018-06" db="EMBL/GenBank/DDBJ databases">
        <title>Paenibacillus xerothermodurans sp. nov. an extremely dry heat resistant spore forming bacterium isolated from the soil of Cape Canaveral, Florida.</title>
        <authorList>
            <person name="Seuylemezian A."/>
            <person name="Kaur N."/>
            <person name="Patil P."/>
            <person name="Patil P."/>
            <person name="Mayilraj S."/>
            <person name="Vaishampayan P."/>
        </authorList>
    </citation>
    <scope>NUCLEOTIDE SEQUENCE [LARGE SCALE GENOMIC DNA]</scope>
    <source>
        <strain evidence="15">ATCC 27380</strain>
    </source>
</reference>
<evidence type="ECO:0000313" key="15">
    <source>
        <dbReference type="EMBL" id="PZE20867.1"/>
    </source>
</evidence>
<evidence type="ECO:0000256" key="11">
    <source>
        <dbReference type="ARBA" id="ARBA00038669"/>
    </source>
</evidence>
<comment type="subunit">
    <text evidence="11">The complex is composed of two ATP-binding proteins (NikD and NikE), two transmembrane proteins (NikB and NikC) and a solute-binding protein (NikA).</text>
</comment>
<dbReference type="CDD" id="cd06261">
    <property type="entry name" value="TM_PBP2"/>
    <property type="match status" value="1"/>
</dbReference>
<sequence length="305" mass="33287">MQLLGVLFILSAATFTLMKMAPGDPVKTILQADEFAVTEADEAKLRAQLGFDQPAAVQYGRWLWGIMRLDLGKSFLSGKPVWDLIMSRLPTTAQLAAGALAVMALITVPVGIAAAKFPGRWPDHLSRLLAWIGASIPSFWLGLILIYLFSYQLQLLPSMGTGSLAQTILPAFTLGFSLAAVYARLLRVGLLEALAQDYVRAARARGISEWRIMTRHALRAAILPVVTMFGMSIGYLLGGSIVVETLFSWPGLGSMVMDAILGRDYPVIQGYILFTGVVIVAINMLVDLSYYLIDPRLRIRKGVKA</sequence>
<evidence type="ECO:0000256" key="6">
    <source>
        <dbReference type="ARBA" id="ARBA00022989"/>
    </source>
</evidence>
<evidence type="ECO:0000256" key="5">
    <source>
        <dbReference type="ARBA" id="ARBA00022692"/>
    </source>
</evidence>
<evidence type="ECO:0000256" key="3">
    <source>
        <dbReference type="ARBA" id="ARBA00022475"/>
    </source>
</evidence>
<dbReference type="GO" id="GO:0005886">
    <property type="term" value="C:plasma membrane"/>
    <property type="evidence" value="ECO:0007669"/>
    <property type="project" value="UniProtKB-SubCell"/>
</dbReference>
<dbReference type="InterPro" id="IPR050045">
    <property type="entry name" value="Opp2B"/>
</dbReference>
<dbReference type="PROSITE" id="PS50928">
    <property type="entry name" value="ABC_TM1"/>
    <property type="match status" value="1"/>
</dbReference>
<dbReference type="NCBIfam" id="NF045470">
    <property type="entry name" value="Opp2B"/>
    <property type="match status" value="1"/>
</dbReference>
<feature type="transmembrane region" description="Helical" evidence="13">
    <location>
        <begin position="163"/>
        <end position="183"/>
    </location>
</feature>
<comment type="subcellular location">
    <subcellularLocation>
        <location evidence="1 13">Cell membrane</location>
        <topology evidence="1 13">Multi-pass membrane protein</topology>
    </subcellularLocation>
</comment>
<keyword evidence="3" id="KW-1003">Cell membrane</keyword>
<dbReference type="EMBL" id="NHRJ02000005">
    <property type="protein sequence ID" value="PZE20867.1"/>
    <property type="molecule type" value="Genomic_DNA"/>
</dbReference>
<dbReference type="GO" id="GO:0015099">
    <property type="term" value="F:nickel cation transmembrane transporter activity"/>
    <property type="evidence" value="ECO:0007669"/>
    <property type="project" value="InterPro"/>
</dbReference>
<keyword evidence="7" id="KW-0406">Ion transport</keyword>
<accession>A0A2W1N8Z5</accession>
<dbReference type="Pfam" id="PF00528">
    <property type="entry name" value="BPD_transp_1"/>
    <property type="match status" value="1"/>
</dbReference>
<evidence type="ECO:0000256" key="8">
    <source>
        <dbReference type="ARBA" id="ARBA00023112"/>
    </source>
</evidence>
<feature type="transmembrane region" description="Helical" evidence="13">
    <location>
        <begin position="267"/>
        <end position="293"/>
    </location>
</feature>
<evidence type="ECO:0000256" key="10">
    <source>
        <dbReference type="ARBA" id="ARBA00024202"/>
    </source>
</evidence>
<keyword evidence="9 13" id="KW-0472">Membrane</keyword>
<organism evidence="15 16">
    <name type="scientific">Paenibacillus xerothermodurans</name>
    <dbReference type="NCBI Taxonomy" id="1977292"/>
    <lineage>
        <taxon>Bacteria</taxon>
        <taxon>Bacillati</taxon>
        <taxon>Bacillota</taxon>
        <taxon>Bacilli</taxon>
        <taxon>Bacillales</taxon>
        <taxon>Paenibacillaceae</taxon>
        <taxon>Paenibacillus</taxon>
    </lineage>
</organism>
<evidence type="ECO:0000313" key="16">
    <source>
        <dbReference type="Proteomes" id="UP000214746"/>
    </source>
</evidence>
<dbReference type="Gene3D" id="1.10.3720.10">
    <property type="entry name" value="MetI-like"/>
    <property type="match status" value="1"/>
</dbReference>
<keyword evidence="5 13" id="KW-0812">Transmembrane</keyword>
<keyword evidence="6 13" id="KW-1133">Transmembrane helix</keyword>
<dbReference type="SUPFAM" id="SSF161098">
    <property type="entry name" value="MetI-like"/>
    <property type="match status" value="1"/>
</dbReference>
<evidence type="ECO:0000256" key="1">
    <source>
        <dbReference type="ARBA" id="ARBA00004651"/>
    </source>
</evidence>
<dbReference type="InterPro" id="IPR000515">
    <property type="entry name" value="MetI-like"/>
</dbReference>
<gene>
    <name evidence="15" type="ORF">CBW46_011275</name>
</gene>
<evidence type="ECO:0000256" key="2">
    <source>
        <dbReference type="ARBA" id="ARBA00022448"/>
    </source>
</evidence>
<feature type="transmembrane region" description="Helical" evidence="13">
    <location>
        <begin position="95"/>
        <end position="116"/>
    </location>
</feature>
<evidence type="ECO:0000256" key="12">
    <source>
        <dbReference type="ARBA" id="ARBA00044774"/>
    </source>
</evidence>
<comment type="caution">
    <text evidence="15">The sequence shown here is derived from an EMBL/GenBank/DDBJ whole genome shotgun (WGS) entry which is preliminary data.</text>
</comment>
<protein>
    <recommendedName>
        <fullName evidence="12">Nickel import system permease protein NikB</fullName>
    </recommendedName>
</protein>
<dbReference type="InterPro" id="IPR045621">
    <property type="entry name" value="BPD_transp_1_N"/>
</dbReference>